<feature type="binding site" evidence="15">
    <location>
        <position position="469"/>
    </location>
    <ligand>
        <name>Zn(2+)</name>
        <dbReference type="ChEBI" id="CHEBI:29105"/>
    </ligand>
</feature>
<dbReference type="PANTHER" id="PTHR23389:SF9">
    <property type="entry name" value="DNA LIGASE"/>
    <property type="match status" value="1"/>
</dbReference>
<evidence type="ECO:0000256" key="11">
    <source>
        <dbReference type="ARBA" id="ARBA00023204"/>
    </source>
</evidence>
<evidence type="ECO:0000256" key="4">
    <source>
        <dbReference type="ARBA" id="ARBA00022598"/>
    </source>
</evidence>
<keyword evidence="4 15" id="KW-0436">Ligase</keyword>
<feature type="binding site" evidence="15">
    <location>
        <position position="446"/>
    </location>
    <ligand>
        <name>Zn(2+)</name>
        <dbReference type="ChEBI" id="CHEBI:29105"/>
    </ligand>
</feature>
<evidence type="ECO:0000256" key="1">
    <source>
        <dbReference type="ARBA" id="ARBA00004067"/>
    </source>
</evidence>
<dbReference type="PANTHER" id="PTHR23389">
    <property type="entry name" value="CHROMOSOME TRANSMISSION FIDELITY FACTOR 18"/>
    <property type="match status" value="1"/>
</dbReference>
<evidence type="ECO:0000256" key="5">
    <source>
        <dbReference type="ARBA" id="ARBA00022705"/>
    </source>
</evidence>
<feature type="binding site" evidence="15">
    <location>
        <position position="152"/>
    </location>
    <ligand>
        <name>NAD(+)</name>
        <dbReference type="ChEBI" id="CHEBI:57540"/>
    </ligand>
</feature>
<comment type="cofactor">
    <cofactor evidence="15">
        <name>Mg(2+)</name>
        <dbReference type="ChEBI" id="CHEBI:18420"/>
    </cofactor>
    <cofactor evidence="15">
        <name>Mn(2+)</name>
        <dbReference type="ChEBI" id="CHEBI:29035"/>
    </cofactor>
</comment>
<evidence type="ECO:0000256" key="7">
    <source>
        <dbReference type="ARBA" id="ARBA00022763"/>
    </source>
</evidence>
<dbReference type="InterPro" id="IPR001679">
    <property type="entry name" value="DNA_ligase"/>
</dbReference>
<dbReference type="NCBIfam" id="NF005932">
    <property type="entry name" value="PRK07956.1"/>
    <property type="match status" value="1"/>
</dbReference>
<evidence type="ECO:0000256" key="13">
    <source>
        <dbReference type="ARBA" id="ARBA00034005"/>
    </source>
</evidence>
<dbReference type="GO" id="GO:0005829">
    <property type="term" value="C:cytosol"/>
    <property type="evidence" value="ECO:0007669"/>
    <property type="project" value="TreeGrafter"/>
</dbReference>
<dbReference type="GO" id="GO:0046872">
    <property type="term" value="F:metal ion binding"/>
    <property type="evidence" value="ECO:0007669"/>
    <property type="project" value="UniProtKB-KW"/>
</dbReference>
<keyword evidence="10 15" id="KW-0520">NAD</keyword>
<sequence length="705" mass="78168">MIFLGAIYISDKKAFKKRAEELRRQVNYHNYRYHVLDSPEISDDEYDVLIRELEAIESQHPELITPDSPTQRIGAEPSEAFQPVRHRSKMLSLANAFSRDELNDFFNRINMRLASVAYLAEGRDNEPSDIMRKFADSSIPELGAEEVELVCELKIDGVAVSLVYENGVYESGATRGDGEVGEDITANIKTIQSLPLRLLHDTPPETLEVRGEAYLSKEQFKQMNEEREEEGQALFANPRNAAAGSLRQLNPRVTAGRSLDIFIYGLGSISGVSFSNHWETLEFLRKAGLRVSAYSKKVNTMEEAYAYCEEWRERRHTLPFDIDGVVIKVNSFKHQEILGITSKSPRWAIAYKFPAEQQTTVLRDIELNVGRTGAVTPTAVLDPVVVAGSTVSRATLHNEDEIKRKDIRIGDTVIIQKAGDVIPEIVAPIVSKRTGKEREFVMPATCPVCGGDVVRPEGEAVARCVNINCPAVIFEHVQHFASRGAMDIDGLGESVARQLLDKSLIRDVADIYYLTKEELLIIEHFADKAADNLFSAIEVSKERPLARLLFALGIRHVGAHVAEVLAEYFGSVAALSRASHEELTGIDEIGPKIAESIVDFFGEERNTQVIEKLRRAGVKMEQAVVARPEQRFAGQTFVFTGTMSKLTRSEAEAIVKSMGAKASSSVSKKTAYVVAGEEAGSKYAKAKSLGVKILTEEEFMGLING</sequence>
<keyword evidence="6 15" id="KW-0479">Metal-binding</keyword>
<keyword evidence="7 15" id="KW-0227">DNA damage</keyword>
<evidence type="ECO:0000259" key="16">
    <source>
        <dbReference type="PROSITE" id="PS50172"/>
    </source>
</evidence>
<dbReference type="InterPro" id="IPR001357">
    <property type="entry name" value="BRCT_dom"/>
</dbReference>
<reference evidence="17 18" key="1">
    <citation type="journal article" date="2016" name="Nat. Commun.">
        <title>Thousands of microbial genomes shed light on interconnected biogeochemical processes in an aquifer system.</title>
        <authorList>
            <person name="Anantharaman K."/>
            <person name="Brown C.T."/>
            <person name="Hug L.A."/>
            <person name="Sharon I."/>
            <person name="Castelle C.J."/>
            <person name="Probst A.J."/>
            <person name="Thomas B.C."/>
            <person name="Singh A."/>
            <person name="Wilkins M.J."/>
            <person name="Karaoz U."/>
            <person name="Brodie E.L."/>
            <person name="Williams K.H."/>
            <person name="Hubbard S.S."/>
            <person name="Banfield J.F."/>
        </authorList>
    </citation>
    <scope>NUCLEOTIDE SEQUENCE [LARGE SCALE GENOMIC DNA]</scope>
</reference>
<evidence type="ECO:0000256" key="15">
    <source>
        <dbReference type="HAMAP-Rule" id="MF_01588"/>
    </source>
</evidence>
<dbReference type="InterPro" id="IPR041663">
    <property type="entry name" value="DisA/LigA_HHH"/>
</dbReference>
<dbReference type="Gene3D" id="1.10.287.610">
    <property type="entry name" value="Helix hairpin bin"/>
    <property type="match status" value="1"/>
</dbReference>
<comment type="caution">
    <text evidence="17">The sequence shown here is derived from an EMBL/GenBank/DDBJ whole genome shotgun (WGS) entry which is preliminary data.</text>
</comment>
<dbReference type="CDD" id="cd17748">
    <property type="entry name" value="BRCT_DNA_ligase_like"/>
    <property type="match status" value="1"/>
</dbReference>
<dbReference type="AlphaFoldDB" id="A0A1F2UFV3"/>
<dbReference type="FunFam" id="1.10.150.20:FF:000007">
    <property type="entry name" value="DNA ligase"/>
    <property type="match status" value="1"/>
</dbReference>
<keyword evidence="12 15" id="KW-0464">Manganese</keyword>
<dbReference type="SUPFAM" id="SSF56091">
    <property type="entry name" value="DNA ligase/mRNA capping enzyme, catalytic domain"/>
    <property type="match status" value="1"/>
</dbReference>
<dbReference type="Pfam" id="PF00533">
    <property type="entry name" value="BRCT"/>
    <property type="match status" value="1"/>
</dbReference>
<proteinExistence type="inferred from homology"/>
<comment type="catalytic activity">
    <reaction evidence="13 15">
        <text>NAD(+) + (deoxyribonucleotide)n-3'-hydroxyl + 5'-phospho-(deoxyribonucleotide)m = (deoxyribonucleotide)n+m + AMP + beta-nicotinamide D-nucleotide.</text>
        <dbReference type="EC" id="6.5.1.2"/>
    </reaction>
</comment>
<dbReference type="InterPro" id="IPR012340">
    <property type="entry name" value="NA-bd_OB-fold"/>
</dbReference>
<comment type="caution">
    <text evidence="15">Lacks conserved residue(s) required for the propagation of feature annotation.</text>
</comment>
<evidence type="ECO:0000256" key="6">
    <source>
        <dbReference type="ARBA" id="ARBA00022723"/>
    </source>
</evidence>
<dbReference type="Pfam" id="PF01653">
    <property type="entry name" value="DNA_ligase_aden"/>
    <property type="match status" value="1"/>
</dbReference>
<dbReference type="Proteomes" id="UP000178086">
    <property type="component" value="Unassembled WGS sequence"/>
</dbReference>
<feature type="binding site" evidence="15">
    <location>
        <position position="175"/>
    </location>
    <ligand>
        <name>NAD(+)</name>
        <dbReference type="ChEBI" id="CHEBI:57540"/>
    </ligand>
</feature>
<dbReference type="GO" id="GO:0006281">
    <property type="term" value="P:DNA repair"/>
    <property type="evidence" value="ECO:0007669"/>
    <property type="project" value="UniProtKB-KW"/>
</dbReference>
<dbReference type="FunFam" id="3.30.470.30:FF:000001">
    <property type="entry name" value="DNA ligase"/>
    <property type="match status" value="1"/>
</dbReference>
<name>A0A1F2UFV3_9ACTN</name>
<dbReference type="EC" id="6.5.1.2" evidence="2 15"/>
<dbReference type="SMART" id="SM00532">
    <property type="entry name" value="LIGANc"/>
    <property type="match status" value="1"/>
</dbReference>
<dbReference type="SMART" id="SM00292">
    <property type="entry name" value="BRCT"/>
    <property type="match status" value="1"/>
</dbReference>
<evidence type="ECO:0000313" key="17">
    <source>
        <dbReference type="EMBL" id="OFW31881.1"/>
    </source>
</evidence>
<dbReference type="InterPro" id="IPR004149">
    <property type="entry name" value="Znf_DNAligase_C4"/>
</dbReference>
<evidence type="ECO:0000256" key="3">
    <source>
        <dbReference type="ARBA" id="ARBA00013308"/>
    </source>
</evidence>
<dbReference type="SMART" id="SM00278">
    <property type="entry name" value="HhH1"/>
    <property type="match status" value="4"/>
</dbReference>
<dbReference type="EMBL" id="MELI01000109">
    <property type="protein sequence ID" value="OFW31881.1"/>
    <property type="molecule type" value="Genomic_DNA"/>
</dbReference>
<dbReference type="Gene3D" id="3.30.470.30">
    <property type="entry name" value="DNA ligase/mRNA capping enzyme"/>
    <property type="match status" value="1"/>
</dbReference>
<feature type="domain" description="BRCT" evidence="16">
    <location>
        <begin position="627"/>
        <end position="705"/>
    </location>
</feature>
<keyword evidence="11 15" id="KW-0234">DNA repair</keyword>
<dbReference type="InterPro" id="IPR036420">
    <property type="entry name" value="BRCT_dom_sf"/>
</dbReference>
<dbReference type="CDD" id="cd00114">
    <property type="entry name" value="LIGANc"/>
    <property type="match status" value="1"/>
</dbReference>
<evidence type="ECO:0000256" key="10">
    <source>
        <dbReference type="ARBA" id="ARBA00023027"/>
    </source>
</evidence>
<protein>
    <recommendedName>
        <fullName evidence="3 15">DNA ligase</fullName>
        <ecNumber evidence="2 15">6.5.1.2</ecNumber>
    </recommendedName>
    <alternativeName>
        <fullName evidence="15">Polydeoxyribonucleotide synthase [NAD(+)]</fullName>
    </alternativeName>
</protein>
<dbReference type="SUPFAM" id="SSF52113">
    <property type="entry name" value="BRCT domain"/>
    <property type="match status" value="1"/>
</dbReference>
<feature type="binding site" evidence="15">
    <location>
        <position position="212"/>
    </location>
    <ligand>
        <name>NAD(+)</name>
        <dbReference type="ChEBI" id="CHEBI:57540"/>
    </ligand>
</feature>
<evidence type="ECO:0000256" key="8">
    <source>
        <dbReference type="ARBA" id="ARBA00022833"/>
    </source>
</evidence>
<keyword evidence="8 15" id="KW-0862">Zinc</keyword>
<dbReference type="FunFam" id="1.10.287.610:FF:000002">
    <property type="entry name" value="DNA ligase"/>
    <property type="match status" value="1"/>
</dbReference>
<dbReference type="Pfam" id="PF12826">
    <property type="entry name" value="HHH_2"/>
    <property type="match status" value="1"/>
</dbReference>
<feature type="binding site" evidence="15">
    <location>
        <position position="352"/>
    </location>
    <ligand>
        <name>NAD(+)</name>
        <dbReference type="ChEBI" id="CHEBI:57540"/>
    </ligand>
</feature>
<dbReference type="InterPro" id="IPR013839">
    <property type="entry name" value="DNAligase_adenylation"/>
</dbReference>
<feature type="binding site" evidence="15">
    <location>
        <begin position="43"/>
        <end position="47"/>
    </location>
    <ligand>
        <name>NAD(+)</name>
        <dbReference type="ChEBI" id="CHEBI:57540"/>
    </ligand>
</feature>
<keyword evidence="5 15" id="KW-0235">DNA replication</keyword>
<dbReference type="GO" id="GO:0003911">
    <property type="term" value="F:DNA ligase (NAD+) activity"/>
    <property type="evidence" value="ECO:0007669"/>
    <property type="project" value="UniProtKB-UniRule"/>
</dbReference>
<keyword evidence="9 15" id="KW-0460">Magnesium</keyword>
<feature type="active site" description="N6-AMP-lysine intermediate" evidence="15">
    <location>
        <position position="154"/>
    </location>
</feature>
<dbReference type="InterPro" id="IPR004150">
    <property type="entry name" value="NAD_DNA_ligase_OB"/>
</dbReference>
<dbReference type="PROSITE" id="PS50172">
    <property type="entry name" value="BRCT"/>
    <property type="match status" value="1"/>
</dbReference>
<dbReference type="HAMAP" id="MF_01588">
    <property type="entry name" value="DNA_ligase_A"/>
    <property type="match status" value="1"/>
</dbReference>
<dbReference type="Gene3D" id="2.40.50.140">
    <property type="entry name" value="Nucleic acid-binding proteins"/>
    <property type="match status" value="1"/>
</dbReference>
<dbReference type="InterPro" id="IPR013840">
    <property type="entry name" value="DNAligase_N"/>
</dbReference>
<dbReference type="InterPro" id="IPR033136">
    <property type="entry name" value="DNA_ligase_CS"/>
</dbReference>
<comment type="similarity">
    <text evidence="14 15">Belongs to the NAD-dependent DNA ligase family. LigA subfamily.</text>
</comment>
<dbReference type="GO" id="GO:0006260">
    <property type="term" value="P:DNA replication"/>
    <property type="evidence" value="ECO:0007669"/>
    <property type="project" value="UniProtKB-KW"/>
</dbReference>
<dbReference type="NCBIfam" id="TIGR00575">
    <property type="entry name" value="dnlj"/>
    <property type="match status" value="1"/>
</dbReference>
<dbReference type="Gene3D" id="6.20.10.30">
    <property type="match status" value="1"/>
</dbReference>
<organism evidence="17 18">
    <name type="scientific">Candidatus Aquicultor primus</name>
    <dbReference type="NCBI Taxonomy" id="1797195"/>
    <lineage>
        <taxon>Bacteria</taxon>
        <taxon>Bacillati</taxon>
        <taxon>Actinomycetota</taxon>
        <taxon>Candidatus Aquicultoria</taxon>
        <taxon>Candidatus Aquicultorales</taxon>
        <taxon>Candidatus Aquicultoraceae</taxon>
        <taxon>Candidatus Aquicultor</taxon>
    </lineage>
</organism>
<dbReference type="PROSITE" id="PS01056">
    <property type="entry name" value="DNA_LIGASE_N2"/>
    <property type="match status" value="1"/>
</dbReference>
<dbReference type="FunFam" id="1.10.150.20:FF:000006">
    <property type="entry name" value="DNA ligase"/>
    <property type="match status" value="1"/>
</dbReference>
<feature type="binding site" evidence="15">
    <location>
        <begin position="92"/>
        <end position="93"/>
    </location>
    <ligand>
        <name>NAD(+)</name>
        <dbReference type="ChEBI" id="CHEBI:57540"/>
    </ligand>
</feature>
<feature type="binding site" evidence="15">
    <location>
        <position position="449"/>
    </location>
    <ligand>
        <name>Zn(2+)</name>
        <dbReference type="ChEBI" id="CHEBI:29105"/>
    </ligand>
</feature>
<evidence type="ECO:0000256" key="9">
    <source>
        <dbReference type="ARBA" id="ARBA00022842"/>
    </source>
</evidence>
<dbReference type="Gene3D" id="1.10.150.20">
    <property type="entry name" value="5' to 3' exonuclease, C-terminal subdomain"/>
    <property type="match status" value="2"/>
</dbReference>
<evidence type="ECO:0000313" key="18">
    <source>
        <dbReference type="Proteomes" id="UP000178086"/>
    </source>
</evidence>
<dbReference type="FunFam" id="2.40.50.140:FF:000012">
    <property type="entry name" value="DNA ligase"/>
    <property type="match status" value="1"/>
</dbReference>
<feature type="binding site" evidence="15">
    <location>
        <position position="328"/>
    </location>
    <ligand>
        <name>NAD(+)</name>
        <dbReference type="ChEBI" id="CHEBI:57540"/>
    </ligand>
</feature>
<accession>A0A1F2UFV3</accession>
<evidence type="ECO:0000256" key="2">
    <source>
        <dbReference type="ARBA" id="ARBA00012722"/>
    </source>
</evidence>
<evidence type="ECO:0000256" key="14">
    <source>
        <dbReference type="ARBA" id="ARBA00060881"/>
    </source>
</evidence>
<dbReference type="InterPro" id="IPR003583">
    <property type="entry name" value="Hlx-hairpin-Hlx_DNA-bd_motif"/>
</dbReference>
<dbReference type="Pfam" id="PF03119">
    <property type="entry name" value="DNA_ligase_ZBD"/>
    <property type="match status" value="1"/>
</dbReference>
<comment type="function">
    <text evidence="1 15">DNA ligase that catalyzes the formation of phosphodiester linkages between 5'-phosphoryl and 3'-hydroxyl groups in double-stranded DNA using NAD as a coenzyme and as the energy source for the reaction. It is essential for DNA replication and repair of damaged DNA.</text>
</comment>
<dbReference type="Gene3D" id="3.40.50.10190">
    <property type="entry name" value="BRCT domain"/>
    <property type="match status" value="1"/>
</dbReference>
<dbReference type="Pfam" id="PF03120">
    <property type="entry name" value="OB_DNA_ligase"/>
    <property type="match status" value="1"/>
</dbReference>
<dbReference type="GO" id="GO:0003677">
    <property type="term" value="F:DNA binding"/>
    <property type="evidence" value="ECO:0007669"/>
    <property type="project" value="InterPro"/>
</dbReference>
<dbReference type="PIRSF" id="PIRSF001604">
    <property type="entry name" value="LigA"/>
    <property type="match status" value="1"/>
</dbReference>
<dbReference type="SUPFAM" id="SSF47781">
    <property type="entry name" value="RuvA domain 2-like"/>
    <property type="match status" value="1"/>
</dbReference>
<dbReference type="InterPro" id="IPR010994">
    <property type="entry name" value="RuvA_2-like"/>
</dbReference>
<gene>
    <name evidence="15" type="primary">ligA</name>
    <name evidence="17" type="ORF">A2074_07570</name>
</gene>
<evidence type="ECO:0000256" key="12">
    <source>
        <dbReference type="ARBA" id="ARBA00023211"/>
    </source>
</evidence>
<dbReference type="SUPFAM" id="SSF50249">
    <property type="entry name" value="Nucleic acid-binding proteins"/>
    <property type="match status" value="1"/>
</dbReference>